<dbReference type="RefSeq" id="WP_368498298.1">
    <property type="nucleotide sequence ID" value="NZ_CP162511.1"/>
</dbReference>
<evidence type="ECO:0000256" key="2">
    <source>
        <dbReference type="ARBA" id="ARBA00022741"/>
    </source>
</evidence>
<dbReference type="GO" id="GO:0140359">
    <property type="term" value="F:ABC-type transporter activity"/>
    <property type="evidence" value="ECO:0007669"/>
    <property type="project" value="UniProtKB-ARBA"/>
</dbReference>
<dbReference type="SMART" id="SM00382">
    <property type="entry name" value="AAA"/>
    <property type="match status" value="1"/>
</dbReference>
<dbReference type="SUPFAM" id="SSF52540">
    <property type="entry name" value="P-loop containing nucleoside triphosphate hydrolases"/>
    <property type="match status" value="1"/>
</dbReference>
<accession>A0AB39BHR9</accession>
<keyword evidence="1" id="KW-0813">Transport</keyword>
<dbReference type="GO" id="GO:0005524">
    <property type="term" value="F:ATP binding"/>
    <property type="evidence" value="ECO:0007669"/>
    <property type="project" value="UniProtKB-KW"/>
</dbReference>
<evidence type="ECO:0000313" key="6">
    <source>
        <dbReference type="EMBL" id="XDI05909.1"/>
    </source>
</evidence>
<evidence type="ECO:0000259" key="5">
    <source>
        <dbReference type="PROSITE" id="PS50893"/>
    </source>
</evidence>
<evidence type="ECO:0000256" key="1">
    <source>
        <dbReference type="ARBA" id="ARBA00022448"/>
    </source>
</evidence>
<dbReference type="PANTHER" id="PTHR42781:SF4">
    <property type="entry name" value="SPERMIDINE_PUTRESCINE IMPORT ATP-BINDING PROTEIN POTA"/>
    <property type="match status" value="1"/>
</dbReference>
<evidence type="ECO:0000256" key="3">
    <source>
        <dbReference type="ARBA" id="ARBA00022840"/>
    </source>
</evidence>
<dbReference type="Pfam" id="PF00005">
    <property type="entry name" value="ABC_tran"/>
    <property type="match status" value="1"/>
</dbReference>
<dbReference type="InterPro" id="IPR003593">
    <property type="entry name" value="AAA+_ATPase"/>
</dbReference>
<keyword evidence="2" id="KW-0547">Nucleotide-binding</keyword>
<dbReference type="InterPro" id="IPR017871">
    <property type="entry name" value="ABC_transporter-like_CS"/>
</dbReference>
<dbReference type="GO" id="GO:0043190">
    <property type="term" value="C:ATP-binding cassette (ABC) transporter complex"/>
    <property type="evidence" value="ECO:0007669"/>
    <property type="project" value="InterPro"/>
</dbReference>
<dbReference type="Pfam" id="PF08402">
    <property type="entry name" value="TOBE_2"/>
    <property type="match status" value="1"/>
</dbReference>
<dbReference type="SUPFAM" id="SSF50331">
    <property type="entry name" value="MOP-like"/>
    <property type="match status" value="1"/>
</dbReference>
<dbReference type="AlphaFoldDB" id="A0AB39BHR9"/>
<dbReference type="InterPro" id="IPR027417">
    <property type="entry name" value="P-loop_NTPase"/>
</dbReference>
<proteinExistence type="predicted"/>
<dbReference type="InterPro" id="IPR013611">
    <property type="entry name" value="Transp-assoc_OB_typ2"/>
</dbReference>
<organism evidence="6">
    <name type="scientific">Herbiconiux sp. A18JL235</name>
    <dbReference type="NCBI Taxonomy" id="3152363"/>
    <lineage>
        <taxon>Bacteria</taxon>
        <taxon>Bacillati</taxon>
        <taxon>Actinomycetota</taxon>
        <taxon>Actinomycetes</taxon>
        <taxon>Micrococcales</taxon>
        <taxon>Microbacteriaceae</taxon>
        <taxon>Herbiconiux</taxon>
    </lineage>
</organism>
<dbReference type="InterPro" id="IPR008995">
    <property type="entry name" value="Mo/tungstate-bd_C_term_dom"/>
</dbReference>
<dbReference type="InterPro" id="IPR003439">
    <property type="entry name" value="ABC_transporter-like_ATP-bd"/>
</dbReference>
<dbReference type="PROSITE" id="PS50893">
    <property type="entry name" value="ABC_TRANSPORTER_2"/>
    <property type="match status" value="1"/>
</dbReference>
<dbReference type="PANTHER" id="PTHR42781">
    <property type="entry name" value="SPERMIDINE/PUTRESCINE IMPORT ATP-BINDING PROTEIN POTA"/>
    <property type="match status" value="1"/>
</dbReference>
<keyword evidence="3 6" id="KW-0067">ATP-binding</keyword>
<dbReference type="Gene3D" id="3.40.50.300">
    <property type="entry name" value="P-loop containing nucleotide triphosphate hydrolases"/>
    <property type="match status" value="1"/>
</dbReference>
<dbReference type="FunFam" id="3.40.50.300:FF:000042">
    <property type="entry name" value="Maltose/maltodextrin ABC transporter, ATP-binding protein"/>
    <property type="match status" value="1"/>
</dbReference>
<protein>
    <submittedName>
        <fullName evidence="6">ABC transporter ATP-binding protein</fullName>
    </submittedName>
</protein>
<evidence type="ECO:0000256" key="4">
    <source>
        <dbReference type="SAM" id="MobiDB-lite"/>
    </source>
</evidence>
<dbReference type="GO" id="GO:0016887">
    <property type="term" value="F:ATP hydrolysis activity"/>
    <property type="evidence" value="ECO:0007669"/>
    <property type="project" value="InterPro"/>
</dbReference>
<dbReference type="Gene3D" id="2.40.50.100">
    <property type="match status" value="1"/>
</dbReference>
<dbReference type="InterPro" id="IPR050093">
    <property type="entry name" value="ABC_SmlMolc_Importer"/>
</dbReference>
<dbReference type="EMBL" id="CP162511">
    <property type="protein sequence ID" value="XDI05909.1"/>
    <property type="molecule type" value="Genomic_DNA"/>
</dbReference>
<reference evidence="6" key="1">
    <citation type="submission" date="2024-05" db="EMBL/GenBank/DDBJ databases">
        <title>Herbiconiux sp. A18JL235.</title>
        <authorList>
            <person name="Zhang G."/>
        </authorList>
    </citation>
    <scope>NUCLEOTIDE SEQUENCE</scope>
    <source>
        <strain evidence="6">A18JL235</strain>
    </source>
</reference>
<gene>
    <name evidence="6" type="ORF">ABFY20_02090</name>
</gene>
<feature type="region of interest" description="Disordered" evidence="4">
    <location>
        <begin position="1"/>
        <end position="21"/>
    </location>
</feature>
<sequence>MTTTTSTEKTDRRPATGRKSQGALELIGVAKSYTTGRSDARAVDDFTLVLEPGQFVTLLGPSGCGKTTTLRMIAGFETPTSGDIRVDGKSIVKTAPNKRPMSMVFQSYALFPHLSVEDNIAFGLKIKREPRQSRTERIATVMDLMGIQQYAKRFPHELSGGQQQRVALARAVVMEPSILLFDEPLSNLDAKLRMRMREEIRSIQQRLGITSVFVTHDQSEALTMSDVVVVMREGRIEQVGTPEEIYHRPDSLFVASFLGTANFLDVEVFAVNDGVAGAPRTATIGIAGTMIDVPSDDRAVQGGQGKALVRSENLHVGPPGHGIPGTVLFSAFDGAITRYTVDTAYGKLQGQANGIERQLEAGTEVSCQFSASEVWLITE</sequence>
<feature type="domain" description="ABC transporter" evidence="5">
    <location>
        <begin position="24"/>
        <end position="258"/>
    </location>
</feature>
<name>A0AB39BHR9_9MICO</name>
<dbReference type="PROSITE" id="PS00211">
    <property type="entry name" value="ABC_TRANSPORTER_1"/>
    <property type="match status" value="1"/>
</dbReference>